<sequence>MTHGVFNLFEAYPQQVGERHMNYKMRLTAEDGVEYFFSAFKSVPSDHGPLQAWADTSTLYVTVYRAWTTAARWSAAACCTSSRPTSRGR</sequence>
<dbReference type="Proteomes" id="UP000275777">
    <property type="component" value="Chromosome"/>
</dbReference>
<dbReference type="PANTHER" id="PTHR47470">
    <property type="entry name" value="CHOLESTEROL OXIDASE"/>
    <property type="match status" value="1"/>
</dbReference>
<dbReference type="PANTHER" id="PTHR47470:SF1">
    <property type="entry name" value="FAD-DEPENDENT OXIDOREDUCTASE 2 FAD BINDING DOMAIN-CONTAINING PROTEIN"/>
    <property type="match status" value="1"/>
</dbReference>
<keyword evidence="5" id="KW-0560">Oxidoreductase</keyword>
<dbReference type="GO" id="GO:0016491">
    <property type="term" value="F:oxidoreductase activity"/>
    <property type="evidence" value="ECO:0007669"/>
    <property type="project" value="UniProtKB-KW"/>
</dbReference>
<evidence type="ECO:0000256" key="2">
    <source>
        <dbReference type="ARBA" id="ARBA00010790"/>
    </source>
</evidence>
<gene>
    <name evidence="6" type="ORF">NCTC9695_03097</name>
</gene>
<dbReference type="InterPro" id="IPR052542">
    <property type="entry name" value="Cholesterol_Oxidase"/>
</dbReference>
<keyword evidence="3" id="KW-0285">Flavoprotein</keyword>
<proteinExistence type="inferred from homology"/>
<reference evidence="6 7" key="1">
    <citation type="submission" date="2018-12" db="EMBL/GenBank/DDBJ databases">
        <authorList>
            <consortium name="Pathogen Informatics"/>
        </authorList>
    </citation>
    <scope>NUCLEOTIDE SEQUENCE [LARGE SCALE GENOMIC DNA]</scope>
    <source>
        <strain evidence="6 7">NCTC9695</strain>
    </source>
</reference>
<evidence type="ECO:0000256" key="5">
    <source>
        <dbReference type="ARBA" id="ARBA00023002"/>
    </source>
</evidence>
<comment type="similarity">
    <text evidence="2">Belongs to the GMC oxidoreductase family.</text>
</comment>
<dbReference type="AlphaFoldDB" id="A0A447TCU0"/>
<protein>
    <submittedName>
        <fullName evidence="6">Uncharacterized protein</fullName>
    </submittedName>
</protein>
<comment type="cofactor">
    <cofactor evidence="1">
        <name>FAD</name>
        <dbReference type="ChEBI" id="CHEBI:57692"/>
    </cofactor>
</comment>
<accession>A0A447TCU0</accession>
<dbReference type="EMBL" id="LR134182">
    <property type="protein sequence ID" value="VEB42647.1"/>
    <property type="molecule type" value="Genomic_DNA"/>
</dbReference>
<evidence type="ECO:0000256" key="4">
    <source>
        <dbReference type="ARBA" id="ARBA00022827"/>
    </source>
</evidence>
<keyword evidence="4" id="KW-0274">FAD</keyword>
<organism evidence="6 7">
    <name type="scientific">Chromobacterium violaceum</name>
    <dbReference type="NCBI Taxonomy" id="536"/>
    <lineage>
        <taxon>Bacteria</taxon>
        <taxon>Pseudomonadati</taxon>
        <taxon>Pseudomonadota</taxon>
        <taxon>Betaproteobacteria</taxon>
        <taxon>Neisseriales</taxon>
        <taxon>Chromobacteriaceae</taxon>
        <taxon>Chromobacterium</taxon>
    </lineage>
</organism>
<name>A0A447TCU0_CHRVL</name>
<evidence type="ECO:0000256" key="1">
    <source>
        <dbReference type="ARBA" id="ARBA00001974"/>
    </source>
</evidence>
<evidence type="ECO:0000313" key="6">
    <source>
        <dbReference type="EMBL" id="VEB42647.1"/>
    </source>
</evidence>
<evidence type="ECO:0000313" key="7">
    <source>
        <dbReference type="Proteomes" id="UP000275777"/>
    </source>
</evidence>
<evidence type="ECO:0000256" key="3">
    <source>
        <dbReference type="ARBA" id="ARBA00022630"/>
    </source>
</evidence>